<dbReference type="AlphaFoldDB" id="G0R3F4"/>
<dbReference type="InParanoid" id="G0R3F4"/>
<dbReference type="Gene3D" id="2.40.160.120">
    <property type="match status" value="1"/>
</dbReference>
<feature type="repeat" description="TPR" evidence="1">
    <location>
        <begin position="694"/>
        <end position="727"/>
    </location>
</feature>
<evidence type="ECO:0008006" key="5">
    <source>
        <dbReference type="Google" id="ProtNLM"/>
    </source>
</evidence>
<dbReference type="RefSeq" id="XP_004027350.1">
    <property type="nucleotide sequence ID" value="XM_004027301.1"/>
</dbReference>
<dbReference type="GO" id="GO:0016020">
    <property type="term" value="C:membrane"/>
    <property type="evidence" value="ECO:0007669"/>
    <property type="project" value="TreeGrafter"/>
</dbReference>
<dbReference type="GO" id="GO:0005829">
    <property type="term" value="C:cytosol"/>
    <property type="evidence" value="ECO:0007669"/>
    <property type="project" value="TreeGrafter"/>
</dbReference>
<dbReference type="GeneID" id="14904078"/>
<dbReference type="SUPFAM" id="SSF48452">
    <property type="entry name" value="TPR-like"/>
    <property type="match status" value="2"/>
</dbReference>
<evidence type="ECO:0000313" key="3">
    <source>
        <dbReference type="EMBL" id="EGR28005.1"/>
    </source>
</evidence>
<dbReference type="PROSITE" id="PS50293">
    <property type="entry name" value="TPR_REGION"/>
    <property type="match status" value="2"/>
</dbReference>
<keyword evidence="4" id="KW-1185">Reference proteome</keyword>
<dbReference type="eggNOG" id="KOG4626">
    <property type="taxonomic scope" value="Eukaryota"/>
</dbReference>
<dbReference type="Pfam" id="PF13374">
    <property type="entry name" value="TPR_10"/>
    <property type="match status" value="1"/>
</dbReference>
<dbReference type="GO" id="GO:0032934">
    <property type="term" value="F:sterol binding"/>
    <property type="evidence" value="ECO:0007669"/>
    <property type="project" value="TreeGrafter"/>
</dbReference>
<dbReference type="SUPFAM" id="SSF144000">
    <property type="entry name" value="Oxysterol-binding protein-like"/>
    <property type="match status" value="1"/>
</dbReference>
<gene>
    <name evidence="3" type="ORF">IMG5_185070</name>
</gene>
<evidence type="ECO:0000313" key="4">
    <source>
        <dbReference type="Proteomes" id="UP000008983"/>
    </source>
</evidence>
<feature type="coiled-coil region" evidence="2">
    <location>
        <begin position="589"/>
        <end position="616"/>
    </location>
</feature>
<dbReference type="STRING" id="857967.G0R3F4"/>
<dbReference type="Gene3D" id="1.25.40.10">
    <property type="entry name" value="Tetratricopeptide repeat domain"/>
    <property type="match status" value="4"/>
</dbReference>
<dbReference type="SMART" id="SM00028">
    <property type="entry name" value="TPR"/>
    <property type="match status" value="9"/>
</dbReference>
<dbReference type="EMBL" id="GL984301">
    <property type="protein sequence ID" value="EGR28005.1"/>
    <property type="molecule type" value="Genomic_DNA"/>
</dbReference>
<organism evidence="3 4">
    <name type="scientific">Ichthyophthirius multifiliis</name>
    <name type="common">White spot disease agent</name>
    <name type="synonym">Ich</name>
    <dbReference type="NCBI Taxonomy" id="5932"/>
    <lineage>
        <taxon>Eukaryota</taxon>
        <taxon>Sar</taxon>
        <taxon>Alveolata</taxon>
        <taxon>Ciliophora</taxon>
        <taxon>Intramacronucleata</taxon>
        <taxon>Oligohymenophorea</taxon>
        <taxon>Hymenostomatida</taxon>
        <taxon>Ophryoglenina</taxon>
        <taxon>Ichthyophthirius</taxon>
    </lineage>
</organism>
<dbReference type="InterPro" id="IPR000648">
    <property type="entry name" value="Oxysterol-bd"/>
</dbReference>
<dbReference type="PANTHER" id="PTHR10972">
    <property type="entry name" value="OXYSTEROL-BINDING PROTEIN-RELATED"/>
    <property type="match status" value="1"/>
</dbReference>
<sequence>MEKFDINKQYPRHKNAYAKGGFHMSYVKDTKARDIVNSVIKQMGQKLLKGELKDLMGISKPVALSKHLTYMEILSNDFYFQKHLQIAAQNSDNPLLQMQQVVTHIIASQHVASTMLYTKAPLDNVTGETCHLSKPNGSNYYAECISSSPPVAVYQIIGPNNEYKIYGSHQTKVTLSKSLNTLYGETQGKKIIDFGNGNQYECEYPKIVIEGILMGERVLYLYDTFKVINKKTKLYAEIQFGYEIQGGVQMIQNGIGRIGNLFMGKKQDCRQKKRPDDFDVQIYKQQQMGEYQEVMKATISEGYGNWLEYIQFDNQILWKIDEQEDQWQYNGFELFSDAQIRKDRNLIEQGQYELAEKSLGQRIINNQEENYLYARELRLQNKFDEALQIYQDLIDKQDGEQYDLVREKAHTLSEQGSYAKAIPVYELCISLYPPSQDLKAYEKMDLSNTYIGLARAYSEKKNYDEAHNLLDKAKRECIENLGRIKIERALIYIKQNKRNEAKELLLDVSQTSTNQKIKQEALFRLGFISTNAKQALDYYLKADQQDDAILFNIGNCYLKLGKYDGAKEYYKRALELNRDPNYLFNYAKMFELNGQYEDAKEEYERALSLLKNNTNAVQSYLKIKFSIGNCELHSGNFDKSIQFYEQVLKSENKDVFEELAIVYFNKGMALYQKGEMEKAVTEYLQALEQDPSLKAAHFQLGCILVDKKKYQEAIEKFYTSLSTENEDDVYNAKVHNDLGYCFTQLGDFQNAVNHFQIAQSKQGILKVLESEQENDVDSLTKLLNMMDLTRENKQDDEKRQLEMEIIQSKMQKYEEIILNMQNYNLQMQQRAKQTDERLAKSEFYQQRQREEMDEIAIIMRDENLKEYYNAIIEYKYHYSSFSSFVFIIFCPFCWKNIIPSDKIIGFFKNLKNQ</sequence>
<dbReference type="Pfam" id="PF13414">
    <property type="entry name" value="TPR_11"/>
    <property type="match status" value="1"/>
</dbReference>
<dbReference type="Pfam" id="PF13181">
    <property type="entry name" value="TPR_8"/>
    <property type="match status" value="3"/>
</dbReference>
<reference evidence="3 4" key="1">
    <citation type="submission" date="2011-07" db="EMBL/GenBank/DDBJ databases">
        <authorList>
            <person name="Coyne R."/>
            <person name="Brami D."/>
            <person name="Johnson J."/>
            <person name="Hostetler J."/>
            <person name="Hannick L."/>
            <person name="Clark T."/>
            <person name="Cassidy-Hanley D."/>
            <person name="Inman J."/>
        </authorList>
    </citation>
    <scope>NUCLEOTIDE SEQUENCE [LARGE SCALE GENOMIC DNA]</scope>
    <source>
        <strain evidence="3 4">G5</strain>
    </source>
</reference>
<proteinExistence type="predicted"/>
<feature type="repeat" description="TPR" evidence="1">
    <location>
        <begin position="660"/>
        <end position="693"/>
    </location>
</feature>
<dbReference type="InterPro" id="IPR011990">
    <property type="entry name" value="TPR-like_helical_dom_sf"/>
</dbReference>
<dbReference type="InterPro" id="IPR037239">
    <property type="entry name" value="OSBP_sf"/>
</dbReference>
<evidence type="ECO:0000256" key="1">
    <source>
        <dbReference type="PROSITE-ProRule" id="PRU00339"/>
    </source>
</evidence>
<dbReference type="PROSITE" id="PS50005">
    <property type="entry name" value="TPR"/>
    <property type="match status" value="3"/>
</dbReference>
<name>G0R3F4_ICHMU</name>
<protein>
    <recommendedName>
        <fullName evidence="5">Tetratricopeptide repeat protein</fullName>
    </recommendedName>
</protein>
<keyword evidence="1" id="KW-0802">TPR repeat</keyword>
<accession>G0R3F4</accession>
<dbReference type="PANTHER" id="PTHR10972:SF148">
    <property type="entry name" value="OXYSTEROL-BINDING PROTEIN 9"/>
    <property type="match status" value="1"/>
</dbReference>
<dbReference type="Pfam" id="PF00515">
    <property type="entry name" value="TPR_1"/>
    <property type="match status" value="1"/>
</dbReference>
<dbReference type="Pfam" id="PF01237">
    <property type="entry name" value="Oxysterol_BP"/>
    <property type="match status" value="1"/>
</dbReference>
<dbReference type="InterPro" id="IPR019734">
    <property type="entry name" value="TPR_rpt"/>
</dbReference>
<feature type="repeat" description="TPR" evidence="1">
    <location>
        <begin position="547"/>
        <end position="580"/>
    </location>
</feature>
<dbReference type="OrthoDB" id="14833at2759"/>
<keyword evidence="2" id="KW-0175">Coiled coil</keyword>
<evidence type="ECO:0000256" key="2">
    <source>
        <dbReference type="SAM" id="Coils"/>
    </source>
</evidence>
<dbReference type="Proteomes" id="UP000008983">
    <property type="component" value="Unassembled WGS sequence"/>
</dbReference>